<dbReference type="Pfam" id="PF07221">
    <property type="entry name" value="GlcNAc_2-epim"/>
    <property type="match status" value="1"/>
</dbReference>
<dbReference type="RefSeq" id="WP_275635069.1">
    <property type="nucleotide sequence ID" value="NZ_JARGYD010000018.1"/>
</dbReference>
<evidence type="ECO:0000313" key="3">
    <source>
        <dbReference type="EMBL" id="MFC3141161.1"/>
    </source>
</evidence>
<dbReference type="InterPro" id="IPR012341">
    <property type="entry name" value="6hp_glycosidase-like_sf"/>
</dbReference>
<dbReference type="Proteomes" id="UP001595632">
    <property type="component" value="Unassembled WGS sequence"/>
</dbReference>
<dbReference type="SUPFAM" id="SSF48208">
    <property type="entry name" value="Six-hairpin glycosidases"/>
    <property type="match status" value="1"/>
</dbReference>
<comment type="caution">
    <text evidence="3">The sequence shown here is derived from an EMBL/GenBank/DDBJ whole genome shotgun (WGS) entry which is preliminary data.</text>
</comment>
<accession>A0ABV7GNT1</accession>
<dbReference type="PANTHER" id="PTHR15108">
    <property type="entry name" value="N-ACYLGLUCOSAMINE-2-EPIMERASE"/>
    <property type="match status" value="1"/>
</dbReference>
<evidence type="ECO:0000256" key="1">
    <source>
        <dbReference type="ARBA" id="ARBA00008558"/>
    </source>
</evidence>
<evidence type="ECO:0000256" key="2">
    <source>
        <dbReference type="ARBA" id="ARBA00023235"/>
    </source>
</evidence>
<reference evidence="4" key="1">
    <citation type="journal article" date="2019" name="Int. J. Syst. Evol. Microbiol.">
        <title>The Global Catalogue of Microorganisms (GCM) 10K type strain sequencing project: providing services to taxonomists for standard genome sequencing and annotation.</title>
        <authorList>
            <consortium name="The Broad Institute Genomics Platform"/>
            <consortium name="The Broad Institute Genome Sequencing Center for Infectious Disease"/>
            <person name="Wu L."/>
            <person name="Ma J."/>
        </authorList>
    </citation>
    <scope>NUCLEOTIDE SEQUENCE [LARGE SCALE GENOMIC DNA]</scope>
    <source>
        <strain evidence="4">KCTC 52366</strain>
    </source>
</reference>
<dbReference type="InterPro" id="IPR010819">
    <property type="entry name" value="AGE/CE"/>
</dbReference>
<sequence>MTQTPLAHSDRVRTWLCDHALPLWSTAGIDPSGAGAWEALEHDATPQTTRDKRLRVMPRQAFVFASAHAAGQGDYLTLARDLFGFAMTRGFDPDTGHLAARLSPAGEILSAPHDLYDMAFMLLAAAALAEARVDTSKDLARLEQSLSRLKAPRGWFENADHSLPRRQNPHMHLFEAATELFRVTGDPKWRAVADECLGLFREVFVQPDGRVLEFFTEDWAPVTEGQAVEPGHMAEWVWLLDRYEMATGKDTGVDTGAMFGAAIAARDGAGLLPDSLLPPSDSRRTWPQTELLKACLARRRQGKPDLLHPDAVLAPMFAEYLDTPVPGGWYDKRGLDGRLLSSDMPSSTFYHLHGACTAYLNAADA</sequence>
<protein>
    <submittedName>
        <fullName evidence="3">AGE family epimerase/isomerase</fullName>
    </submittedName>
</protein>
<evidence type="ECO:0000313" key="4">
    <source>
        <dbReference type="Proteomes" id="UP001595632"/>
    </source>
</evidence>
<organism evidence="3 4">
    <name type="scientific">Psychromarinibacter halotolerans</name>
    <dbReference type="NCBI Taxonomy" id="1775175"/>
    <lineage>
        <taxon>Bacteria</taxon>
        <taxon>Pseudomonadati</taxon>
        <taxon>Pseudomonadota</taxon>
        <taxon>Alphaproteobacteria</taxon>
        <taxon>Rhodobacterales</taxon>
        <taxon>Paracoccaceae</taxon>
        <taxon>Psychromarinibacter</taxon>
    </lineage>
</organism>
<name>A0ABV7GNT1_9RHOB</name>
<comment type="similarity">
    <text evidence="1">Belongs to the N-acylglucosamine 2-epimerase family.</text>
</comment>
<dbReference type="Gene3D" id="1.50.10.10">
    <property type="match status" value="1"/>
</dbReference>
<proteinExistence type="inferred from homology"/>
<dbReference type="EMBL" id="JBHRTB010000002">
    <property type="protein sequence ID" value="MFC3141161.1"/>
    <property type="molecule type" value="Genomic_DNA"/>
</dbReference>
<keyword evidence="2" id="KW-0413">Isomerase</keyword>
<gene>
    <name evidence="3" type="ORF">ACFOGP_00455</name>
</gene>
<keyword evidence="4" id="KW-1185">Reference proteome</keyword>
<dbReference type="InterPro" id="IPR008928">
    <property type="entry name" value="6-hairpin_glycosidase_sf"/>
</dbReference>